<reference evidence="8 9" key="1">
    <citation type="submission" date="2020-10" db="EMBL/GenBank/DDBJ databases">
        <title>The Coptis chinensis genome and diversification of protoberbering-type alkaloids.</title>
        <authorList>
            <person name="Wang B."/>
            <person name="Shu S."/>
            <person name="Song C."/>
            <person name="Liu Y."/>
        </authorList>
    </citation>
    <scope>NUCLEOTIDE SEQUENCE [LARGE SCALE GENOMIC DNA]</scope>
    <source>
        <strain evidence="8">HL-2020</strain>
        <tissue evidence="8">Leaf</tissue>
    </source>
</reference>
<comment type="subcellular location">
    <subcellularLocation>
        <location evidence="1 6">Membrane</location>
        <topology evidence="1 6">Multi-pass membrane protein</topology>
    </subcellularLocation>
</comment>
<accession>A0A835H995</accession>
<comment type="caution">
    <text evidence="8">The sequence shown here is derived from an EMBL/GenBank/DDBJ whole genome shotgun (WGS) entry which is preliminary data.</text>
</comment>
<evidence type="ECO:0000256" key="2">
    <source>
        <dbReference type="ARBA" id="ARBA00007635"/>
    </source>
</evidence>
<dbReference type="GO" id="GO:0022857">
    <property type="term" value="F:transmembrane transporter activity"/>
    <property type="evidence" value="ECO:0007669"/>
    <property type="project" value="InterPro"/>
</dbReference>
<dbReference type="AlphaFoldDB" id="A0A835H995"/>
<dbReference type="InterPro" id="IPR037185">
    <property type="entry name" value="EmrE-like"/>
</dbReference>
<dbReference type="Gene3D" id="1.10.3730.20">
    <property type="match status" value="1"/>
</dbReference>
<feature type="transmembrane region" description="Helical" evidence="6">
    <location>
        <begin position="69"/>
        <end position="90"/>
    </location>
</feature>
<protein>
    <recommendedName>
        <fullName evidence="6">WAT1-related protein</fullName>
    </recommendedName>
</protein>
<proteinExistence type="inferred from homology"/>
<keyword evidence="5 6" id="KW-0472">Membrane</keyword>
<evidence type="ECO:0000259" key="7">
    <source>
        <dbReference type="Pfam" id="PF00892"/>
    </source>
</evidence>
<feature type="transmembrane region" description="Helical" evidence="6">
    <location>
        <begin position="154"/>
        <end position="177"/>
    </location>
</feature>
<keyword evidence="3 6" id="KW-0812">Transmembrane</keyword>
<dbReference type="GO" id="GO:0016020">
    <property type="term" value="C:membrane"/>
    <property type="evidence" value="ECO:0007669"/>
    <property type="project" value="UniProtKB-SubCell"/>
</dbReference>
<evidence type="ECO:0000313" key="9">
    <source>
        <dbReference type="Proteomes" id="UP000631114"/>
    </source>
</evidence>
<dbReference type="OrthoDB" id="1728340at2759"/>
<evidence type="ECO:0000256" key="5">
    <source>
        <dbReference type="ARBA" id="ARBA00023136"/>
    </source>
</evidence>
<feature type="transmembrane region" description="Helical" evidence="6">
    <location>
        <begin position="35"/>
        <end position="57"/>
    </location>
</feature>
<feature type="transmembrane region" description="Helical" evidence="6">
    <location>
        <begin position="96"/>
        <end position="118"/>
    </location>
</feature>
<comment type="similarity">
    <text evidence="2 6">Belongs to the drug/metabolite transporter (DMT) superfamily. Plant drug/metabolite exporter (P-DME) (TC 2.A.7.4) family.</text>
</comment>
<evidence type="ECO:0000256" key="3">
    <source>
        <dbReference type="ARBA" id="ARBA00022692"/>
    </source>
</evidence>
<dbReference type="InterPro" id="IPR000620">
    <property type="entry name" value="EamA_dom"/>
</dbReference>
<dbReference type="InterPro" id="IPR030184">
    <property type="entry name" value="WAT1-related"/>
</dbReference>
<gene>
    <name evidence="8" type="ORF">IFM89_037043</name>
</gene>
<dbReference type="Proteomes" id="UP000631114">
    <property type="component" value="Unassembled WGS sequence"/>
</dbReference>
<name>A0A835H995_9MAGN</name>
<dbReference type="PANTHER" id="PTHR31218">
    <property type="entry name" value="WAT1-RELATED PROTEIN"/>
    <property type="match status" value="1"/>
</dbReference>
<feature type="transmembrane region" description="Helical" evidence="6">
    <location>
        <begin position="219"/>
        <end position="241"/>
    </location>
</feature>
<feature type="transmembrane region" description="Helical" evidence="6">
    <location>
        <begin position="247"/>
        <end position="266"/>
    </location>
</feature>
<evidence type="ECO:0000256" key="1">
    <source>
        <dbReference type="ARBA" id="ARBA00004141"/>
    </source>
</evidence>
<organism evidence="8 9">
    <name type="scientific">Coptis chinensis</name>
    <dbReference type="NCBI Taxonomy" id="261450"/>
    <lineage>
        <taxon>Eukaryota</taxon>
        <taxon>Viridiplantae</taxon>
        <taxon>Streptophyta</taxon>
        <taxon>Embryophyta</taxon>
        <taxon>Tracheophyta</taxon>
        <taxon>Spermatophyta</taxon>
        <taxon>Magnoliopsida</taxon>
        <taxon>Ranunculales</taxon>
        <taxon>Ranunculaceae</taxon>
        <taxon>Coptidoideae</taxon>
        <taxon>Coptis</taxon>
    </lineage>
</organism>
<evidence type="ECO:0000313" key="8">
    <source>
        <dbReference type="EMBL" id="KAF9595109.1"/>
    </source>
</evidence>
<sequence length="294" mass="31787">MGQGLLPCLAMVAVEIGFAGMNIIMKLAMDSGMNPIVMVAYRQMVATLFVAPLAFLLERKARPKITKDILFHILVIGTLGATLNQCFYFVGLKHSTPTITCALNNLLPAFTFILAVPFKMETVGIKRLVGQAKVLGTILCVGGAMGKLSKIFPAPYTSTTLMCFIGSIECTLIGAIVEHRSKEWSLASQIRLIAILYGGIVGSGLAFCLMAWSVQKRGPLYVAAFSPLMLVIVAIFGWALLDEKFNVGSVVGSLLIVVGLYIVLWGKGRDMINPVKDDHANEKINVTTFELEAV</sequence>
<feature type="domain" description="EamA" evidence="7">
    <location>
        <begin position="154"/>
        <end position="264"/>
    </location>
</feature>
<evidence type="ECO:0000256" key="6">
    <source>
        <dbReference type="RuleBase" id="RU363077"/>
    </source>
</evidence>
<feature type="domain" description="EamA" evidence="7">
    <location>
        <begin position="8"/>
        <end position="140"/>
    </location>
</feature>
<keyword evidence="9" id="KW-1185">Reference proteome</keyword>
<keyword evidence="4 6" id="KW-1133">Transmembrane helix</keyword>
<dbReference type="Pfam" id="PF00892">
    <property type="entry name" value="EamA"/>
    <property type="match status" value="2"/>
</dbReference>
<dbReference type="EMBL" id="JADFTS010000008">
    <property type="protein sequence ID" value="KAF9595109.1"/>
    <property type="molecule type" value="Genomic_DNA"/>
</dbReference>
<feature type="transmembrane region" description="Helical" evidence="6">
    <location>
        <begin position="189"/>
        <end position="212"/>
    </location>
</feature>
<evidence type="ECO:0000256" key="4">
    <source>
        <dbReference type="ARBA" id="ARBA00022989"/>
    </source>
</evidence>
<dbReference type="SUPFAM" id="SSF103481">
    <property type="entry name" value="Multidrug resistance efflux transporter EmrE"/>
    <property type="match status" value="2"/>
</dbReference>